<dbReference type="InterPro" id="IPR003822">
    <property type="entry name" value="PAH"/>
</dbReference>
<dbReference type="STRING" id="407821.A0A087V0U5"/>
<evidence type="ECO:0000256" key="3">
    <source>
        <dbReference type="ARBA" id="ARBA00023242"/>
    </source>
</evidence>
<dbReference type="GO" id="GO:0070822">
    <property type="term" value="C:Sin3-type complex"/>
    <property type="evidence" value="ECO:0007669"/>
    <property type="project" value="TreeGrafter"/>
</dbReference>
<sequence length="229" mass="24344">MRRHLDDHPSLSGSSGIFSNSSLPLSAGSSNNPPARVFSDLDGRGGTSTSNIPLTTTTTASASTASSLAFHHSSRITAPLSPGTGSATNKPLIPRQPLSLIQETVRSVGSGGNSEMQSGVQFSLPTGYQARVAAATTLSQGSLGHSQPPSTVHHSLPVQAQAHSNSQLVHPIQANSQAHVAQMQGHQMQFQRLKVEDALSYLDQVKYKFGNQPQVYNDFLDIMKEFKSQ</sequence>
<protein>
    <submittedName>
        <fullName evidence="6">Paired amphipathic helix protein Sin3a</fullName>
    </submittedName>
</protein>
<keyword evidence="7" id="KW-1185">Reference proteome</keyword>
<feature type="region of interest" description="Disordered" evidence="5">
    <location>
        <begin position="1"/>
        <end position="58"/>
    </location>
</feature>
<feature type="region of interest" description="Disordered" evidence="5">
    <location>
        <begin position="76"/>
        <end position="95"/>
    </location>
</feature>
<evidence type="ECO:0000256" key="1">
    <source>
        <dbReference type="ARBA" id="ARBA00004123"/>
    </source>
</evidence>
<comment type="subcellular location">
    <subcellularLocation>
        <location evidence="1 4">Nucleus</location>
    </subcellularLocation>
</comment>
<evidence type="ECO:0000256" key="2">
    <source>
        <dbReference type="ARBA" id="ARBA00022491"/>
    </source>
</evidence>
<dbReference type="GO" id="GO:0000122">
    <property type="term" value="P:negative regulation of transcription by RNA polymerase II"/>
    <property type="evidence" value="ECO:0007669"/>
    <property type="project" value="TreeGrafter"/>
</dbReference>
<keyword evidence="3 4" id="KW-0539">Nucleus</keyword>
<feature type="compositionally biased region" description="Low complexity" evidence="5">
    <location>
        <begin position="10"/>
        <end position="35"/>
    </location>
</feature>
<evidence type="ECO:0000256" key="4">
    <source>
        <dbReference type="PROSITE-ProRule" id="PRU00810"/>
    </source>
</evidence>
<keyword evidence="2" id="KW-0678">Repressor</keyword>
<feature type="non-terminal residue" evidence="6">
    <location>
        <position position="229"/>
    </location>
</feature>
<dbReference type="PANTHER" id="PTHR12346">
    <property type="entry name" value="SIN3B-RELATED"/>
    <property type="match status" value="1"/>
</dbReference>
<proteinExistence type="predicted"/>
<evidence type="ECO:0000313" key="7">
    <source>
        <dbReference type="Proteomes" id="UP000054359"/>
    </source>
</evidence>
<dbReference type="PROSITE" id="PS51477">
    <property type="entry name" value="PAH"/>
    <property type="match status" value="1"/>
</dbReference>
<dbReference type="InterPro" id="IPR039774">
    <property type="entry name" value="Sin3-like"/>
</dbReference>
<dbReference type="InterPro" id="IPR036600">
    <property type="entry name" value="PAH_sf"/>
</dbReference>
<feature type="compositionally biased region" description="Low complexity" evidence="5">
    <location>
        <begin position="47"/>
        <end position="58"/>
    </location>
</feature>
<evidence type="ECO:0000256" key="5">
    <source>
        <dbReference type="SAM" id="MobiDB-lite"/>
    </source>
</evidence>
<gene>
    <name evidence="6" type="ORF">X975_23157</name>
</gene>
<dbReference type="OrthoDB" id="6538107at2759"/>
<dbReference type="Proteomes" id="UP000054359">
    <property type="component" value="Unassembled WGS sequence"/>
</dbReference>
<dbReference type="EMBL" id="KL815116">
    <property type="protein sequence ID" value="KFM83234.1"/>
    <property type="molecule type" value="Genomic_DNA"/>
</dbReference>
<evidence type="ECO:0000313" key="6">
    <source>
        <dbReference type="EMBL" id="KFM83234.1"/>
    </source>
</evidence>
<accession>A0A087V0U5</accession>
<dbReference type="Gene3D" id="1.20.1160.11">
    <property type="entry name" value="Paired amphipathic helix"/>
    <property type="match status" value="1"/>
</dbReference>
<dbReference type="SUPFAM" id="SSF47762">
    <property type="entry name" value="PAH2 domain"/>
    <property type="match status" value="1"/>
</dbReference>
<dbReference type="PANTHER" id="PTHR12346:SF0">
    <property type="entry name" value="SIN3A, ISOFORM G"/>
    <property type="match status" value="1"/>
</dbReference>
<organism evidence="6 7">
    <name type="scientific">Stegodyphus mimosarum</name>
    <name type="common">African social velvet spider</name>
    <dbReference type="NCBI Taxonomy" id="407821"/>
    <lineage>
        <taxon>Eukaryota</taxon>
        <taxon>Metazoa</taxon>
        <taxon>Ecdysozoa</taxon>
        <taxon>Arthropoda</taxon>
        <taxon>Chelicerata</taxon>
        <taxon>Arachnida</taxon>
        <taxon>Araneae</taxon>
        <taxon>Araneomorphae</taxon>
        <taxon>Entelegynae</taxon>
        <taxon>Eresoidea</taxon>
        <taxon>Eresidae</taxon>
        <taxon>Stegodyphus</taxon>
    </lineage>
</organism>
<reference evidence="6 7" key="1">
    <citation type="submission" date="2013-11" db="EMBL/GenBank/DDBJ databases">
        <title>Genome sequencing of Stegodyphus mimosarum.</title>
        <authorList>
            <person name="Bechsgaard J."/>
        </authorList>
    </citation>
    <scope>NUCLEOTIDE SEQUENCE [LARGE SCALE GENOMIC DNA]</scope>
</reference>
<dbReference type="AlphaFoldDB" id="A0A087V0U5"/>
<dbReference type="GO" id="GO:0003714">
    <property type="term" value="F:transcription corepressor activity"/>
    <property type="evidence" value="ECO:0007669"/>
    <property type="project" value="InterPro"/>
</dbReference>
<name>A0A087V0U5_STEMI</name>